<dbReference type="InterPro" id="IPR046848">
    <property type="entry name" value="E_motif"/>
</dbReference>
<dbReference type="SUPFAM" id="SSF48452">
    <property type="entry name" value="TPR-like"/>
    <property type="match status" value="2"/>
</dbReference>
<dbReference type="Pfam" id="PF13041">
    <property type="entry name" value="PPR_2"/>
    <property type="match status" value="4"/>
</dbReference>
<feature type="repeat" description="PPR" evidence="2">
    <location>
        <begin position="472"/>
        <end position="506"/>
    </location>
</feature>
<dbReference type="GO" id="GO:0099402">
    <property type="term" value="P:plant organ development"/>
    <property type="evidence" value="ECO:0007669"/>
    <property type="project" value="UniProtKB-ARBA"/>
</dbReference>
<dbReference type="NCBIfam" id="TIGR00756">
    <property type="entry name" value="PPR"/>
    <property type="match status" value="6"/>
</dbReference>
<dbReference type="Proteomes" id="UP001634007">
    <property type="component" value="Unassembled WGS sequence"/>
</dbReference>
<feature type="repeat" description="PPR" evidence="2">
    <location>
        <begin position="371"/>
        <end position="405"/>
    </location>
</feature>
<dbReference type="FunFam" id="1.25.40.10:FF:000284">
    <property type="entry name" value="Pentatricopeptide repeat-containing protein"/>
    <property type="match status" value="1"/>
</dbReference>
<feature type="repeat" description="PPR" evidence="2">
    <location>
        <begin position="67"/>
        <end position="101"/>
    </location>
</feature>
<dbReference type="Gene3D" id="1.25.40.10">
    <property type="entry name" value="Tetratricopeptide repeat domain"/>
    <property type="match status" value="6"/>
</dbReference>
<dbReference type="AlphaFoldDB" id="A0ABD3IWE8"/>
<dbReference type="PANTHER" id="PTHR24015">
    <property type="entry name" value="OS07G0578800 PROTEIN-RELATED"/>
    <property type="match status" value="1"/>
</dbReference>
<dbReference type="Pfam" id="PF01535">
    <property type="entry name" value="PPR"/>
    <property type="match status" value="2"/>
</dbReference>
<dbReference type="PANTHER" id="PTHR24015:SF260">
    <property type="entry name" value="PENTATRICOPEPTIDE REPEAT-CONTAINING PROTEIN"/>
    <property type="match status" value="1"/>
</dbReference>
<name>A0ABD3IWE8_EUCGL</name>
<dbReference type="FunFam" id="1.25.40.10:FF:000073">
    <property type="entry name" value="Pentatricopeptide repeat-containing protein chloroplastic"/>
    <property type="match status" value="1"/>
</dbReference>
<evidence type="ECO:0000313" key="3">
    <source>
        <dbReference type="EMBL" id="KAL3718573.1"/>
    </source>
</evidence>
<accession>A0ABD3IWE8</accession>
<evidence type="ECO:0000256" key="2">
    <source>
        <dbReference type="PROSITE-ProRule" id="PRU00708"/>
    </source>
</evidence>
<dbReference type="InterPro" id="IPR046960">
    <property type="entry name" value="PPR_At4g14850-like_plant"/>
</dbReference>
<proteinExistence type="predicted"/>
<feature type="repeat" description="PPR" evidence="2">
    <location>
        <begin position="169"/>
        <end position="203"/>
    </location>
</feature>
<feature type="repeat" description="PPR" evidence="2">
    <location>
        <begin position="610"/>
        <end position="644"/>
    </location>
</feature>
<dbReference type="FunFam" id="1.25.40.10:FF:000158">
    <property type="entry name" value="pentatricopeptide repeat-containing protein At2g33680"/>
    <property type="match status" value="1"/>
</dbReference>
<feature type="repeat" description="PPR" evidence="2">
    <location>
        <begin position="270"/>
        <end position="304"/>
    </location>
</feature>
<keyword evidence="4" id="KW-1185">Reference proteome</keyword>
<dbReference type="InterPro" id="IPR011990">
    <property type="entry name" value="TPR-like_helical_dom_sf"/>
</dbReference>
<feature type="repeat" description="PPR" evidence="2">
    <location>
        <begin position="441"/>
        <end position="471"/>
    </location>
</feature>
<evidence type="ECO:0000313" key="4">
    <source>
        <dbReference type="Proteomes" id="UP001634007"/>
    </source>
</evidence>
<gene>
    <name evidence="3" type="ORF">ACJRO7_003665</name>
</gene>
<reference evidence="3 4" key="1">
    <citation type="submission" date="2024-11" db="EMBL/GenBank/DDBJ databases">
        <title>Chromosome-level genome assembly of Eucalyptus globulus Labill. provides insights into its genome evolution.</title>
        <authorList>
            <person name="Li X."/>
        </authorList>
    </citation>
    <scope>NUCLEOTIDE SEQUENCE [LARGE SCALE GENOMIC DNA]</scope>
    <source>
        <strain evidence="3">CL2024</strain>
        <tissue evidence="3">Fresh tender leaves</tissue>
    </source>
</reference>
<protein>
    <submittedName>
        <fullName evidence="3">Uncharacterized protein</fullName>
    </submittedName>
</protein>
<dbReference type="Pfam" id="PF20431">
    <property type="entry name" value="E_motif"/>
    <property type="match status" value="1"/>
</dbReference>
<dbReference type="GO" id="GO:0016070">
    <property type="term" value="P:RNA metabolic process"/>
    <property type="evidence" value="ECO:0007669"/>
    <property type="project" value="UniProtKB-ARBA"/>
</dbReference>
<organism evidence="3 4">
    <name type="scientific">Eucalyptus globulus</name>
    <name type="common">Tasmanian blue gum</name>
    <dbReference type="NCBI Taxonomy" id="34317"/>
    <lineage>
        <taxon>Eukaryota</taxon>
        <taxon>Viridiplantae</taxon>
        <taxon>Streptophyta</taxon>
        <taxon>Embryophyta</taxon>
        <taxon>Tracheophyta</taxon>
        <taxon>Spermatophyta</taxon>
        <taxon>Magnoliopsida</taxon>
        <taxon>eudicotyledons</taxon>
        <taxon>Gunneridae</taxon>
        <taxon>Pentapetalae</taxon>
        <taxon>rosids</taxon>
        <taxon>malvids</taxon>
        <taxon>Myrtales</taxon>
        <taxon>Myrtaceae</taxon>
        <taxon>Myrtoideae</taxon>
        <taxon>Eucalypteae</taxon>
        <taxon>Eucalyptus</taxon>
    </lineage>
</organism>
<sequence length="692" mass="77246">MVVRRLSALLRACTSLTRGRVIHQKIISLGLRNNPALCKDLVNFYFSCRSCHAARLVCRTAEVSSSDVSVWNCLVAAFAKSCMFSEALELFRELLADPFVEPDVYTYPNVLKACGGLGRAGYGEMIHCGLLKTGFVLDVVVASSAVSMYAKCNMFRQATRLFDEMAERDVVCWNAVISCYYQDGQAEKALEYFERMKDAGFEPNSVTLTTAISSCARLLDLERGKKIHEELVKSRFKLDGFVCSALVDMYGKCGCLEIAREIFEQIPQKNVVAWNAMITGFSLKGDSGSCIELFKRMNEGGVKASLTTLSSVLAACSRSAHLLHGRFMHGYIIRSEIEVDIFVTCSLIDFNFNCGRVTLAENVFRDMEKKNIISWNVMISGYLKVGNYFEALCMFDEMKTACVAPDAVTFTSILSVCSQLASLEKGKEIHNSVMESKYSKNEIVMGALLDMYAKCGAVDEAIQVFKQLPKRDLMSWTSMITAYGSHGQAFEALNLFAKMRQSNIEPDQVTFLAVLSACSHAGLVDQGCYYFDEMINVHRIKPGIEHYACLIDLLGRAGRLHEAYRFLQRAPEVSGNLELLSTLFSGCCLHKDLELGEEIANAVAKTNPDESFSYIMLSNLYASAKRWDKVREVRSKMKELGLKKNPGCSWIEIDQKIQSFFVGDKSLPLAEKVYDCLMLLSSQMEKDELAPS</sequence>
<dbReference type="PROSITE" id="PS51375">
    <property type="entry name" value="PPR"/>
    <property type="match status" value="7"/>
</dbReference>
<dbReference type="EMBL" id="JBJKBG010000010">
    <property type="protein sequence ID" value="KAL3718573.1"/>
    <property type="molecule type" value="Genomic_DNA"/>
</dbReference>
<dbReference type="InterPro" id="IPR002885">
    <property type="entry name" value="PPR_rpt"/>
</dbReference>
<dbReference type="FunFam" id="1.25.40.10:FF:000344">
    <property type="entry name" value="Pentatricopeptide repeat-containing protein"/>
    <property type="match status" value="1"/>
</dbReference>
<evidence type="ECO:0000256" key="1">
    <source>
        <dbReference type="ARBA" id="ARBA00022737"/>
    </source>
</evidence>
<comment type="caution">
    <text evidence="3">The sequence shown here is derived from an EMBL/GenBank/DDBJ whole genome shotgun (WGS) entry which is preliminary data.</text>
</comment>
<keyword evidence="1" id="KW-0677">Repeat</keyword>